<evidence type="ECO:0000259" key="3">
    <source>
        <dbReference type="Pfam" id="PF24160"/>
    </source>
</evidence>
<dbReference type="InterPro" id="IPR054549">
    <property type="entry name" value="UVB_sens_RUS_dom"/>
</dbReference>
<proteinExistence type="inferred from homology"/>
<dbReference type="InterPro" id="IPR055412">
    <property type="entry name" value="UVB_sens_C"/>
</dbReference>
<evidence type="ECO:0000313" key="5">
    <source>
        <dbReference type="Proteomes" id="UP001491310"/>
    </source>
</evidence>
<dbReference type="EMBL" id="JALJOT010000014">
    <property type="protein sequence ID" value="KAK9903384.1"/>
    <property type="molecule type" value="Genomic_DNA"/>
</dbReference>
<dbReference type="PANTHER" id="PTHR12770">
    <property type="entry name" value="RUS1 FAMILY PROTEIN C16ORF58"/>
    <property type="match status" value="1"/>
</dbReference>
<dbReference type="InterPro" id="IPR006968">
    <property type="entry name" value="RUS_fam"/>
</dbReference>
<evidence type="ECO:0008006" key="6">
    <source>
        <dbReference type="Google" id="ProtNLM"/>
    </source>
</evidence>
<organism evidence="4 5">
    <name type="scientific">Coccomyxa subellipsoidea</name>
    <dbReference type="NCBI Taxonomy" id="248742"/>
    <lineage>
        <taxon>Eukaryota</taxon>
        <taxon>Viridiplantae</taxon>
        <taxon>Chlorophyta</taxon>
        <taxon>core chlorophytes</taxon>
        <taxon>Trebouxiophyceae</taxon>
        <taxon>Trebouxiophyceae incertae sedis</taxon>
        <taxon>Coccomyxaceae</taxon>
        <taxon>Coccomyxa</taxon>
    </lineage>
</organism>
<sequence length="432" mass="46051">MDTGVLVEVVTTGSLFSVTFGGDTCTAKVLVSKTSISHLQGATREEQASNLVDAFKGFFLPRGYPDTVTPDYLRFQLWAVPAHITGWMSTSLATSSLLKAVGVGNSAVGATAAAAAIKWITKDGIGAAGRVLVGGRLGNVFDEDPKRWRMVAEAFLTVGLALEIATAFSPANFIVLAGAGNLSRAVGRGMTNPCFRIIQTHFAAASNVGDVAAKEEVWEVSAQLLGLAGSVGLLRAIEATGKPENVLGVWAAVQVLHSLMRYKSLAMLQFPTLNQKRACLLATAHVAGKELPGVAEGNAMENLLAWPSLVRPSLQFGCTLQYALGSRPNSAELQELVRLYEGEKHILVWREGKGQVILHQDAEPIDALRPVWQAAWLEHQGVQNAGPADLQTSLDALRVQGKAFLDELKGAGWSTDLVTIRTGSARFAQLQQ</sequence>
<accession>A0ABR2YDT5</accession>
<protein>
    <recommendedName>
        <fullName evidence="6">DUF647-domain-containing protein</fullName>
    </recommendedName>
</protein>
<evidence type="ECO:0000256" key="1">
    <source>
        <dbReference type="ARBA" id="ARBA00007558"/>
    </source>
</evidence>
<feature type="domain" description="Root UVB sensitive protein C-terminal" evidence="3">
    <location>
        <begin position="294"/>
        <end position="392"/>
    </location>
</feature>
<evidence type="ECO:0000313" key="4">
    <source>
        <dbReference type="EMBL" id="KAK9903384.1"/>
    </source>
</evidence>
<feature type="domain" description="Protein root UVB sensitive/RUS" evidence="2">
    <location>
        <begin position="46"/>
        <end position="286"/>
    </location>
</feature>
<dbReference type="Proteomes" id="UP001491310">
    <property type="component" value="Unassembled WGS sequence"/>
</dbReference>
<evidence type="ECO:0000259" key="2">
    <source>
        <dbReference type="Pfam" id="PF04884"/>
    </source>
</evidence>
<reference evidence="4 5" key="1">
    <citation type="journal article" date="2024" name="Nat. Commun.">
        <title>Phylogenomics reveals the evolutionary origins of lichenization in chlorophyte algae.</title>
        <authorList>
            <person name="Puginier C."/>
            <person name="Libourel C."/>
            <person name="Otte J."/>
            <person name="Skaloud P."/>
            <person name="Haon M."/>
            <person name="Grisel S."/>
            <person name="Petersen M."/>
            <person name="Berrin J.G."/>
            <person name="Delaux P.M."/>
            <person name="Dal Grande F."/>
            <person name="Keller J."/>
        </authorList>
    </citation>
    <scope>NUCLEOTIDE SEQUENCE [LARGE SCALE GENOMIC DNA]</scope>
    <source>
        <strain evidence="4 5">SAG 216-7</strain>
    </source>
</reference>
<dbReference type="Pfam" id="PF04884">
    <property type="entry name" value="UVB_sens_prot"/>
    <property type="match status" value="1"/>
</dbReference>
<gene>
    <name evidence="4" type="ORF">WJX75_004535</name>
</gene>
<comment type="caution">
    <text evidence="4">The sequence shown here is derived from an EMBL/GenBank/DDBJ whole genome shotgun (WGS) entry which is preliminary data.</text>
</comment>
<dbReference type="PANTHER" id="PTHR12770:SF27">
    <property type="entry name" value="PROTEIN ROOT UVB SENSITIVE 5"/>
    <property type="match status" value="1"/>
</dbReference>
<name>A0ABR2YDT5_9CHLO</name>
<dbReference type="Pfam" id="PF24160">
    <property type="entry name" value="UVB_sens_C"/>
    <property type="match status" value="1"/>
</dbReference>
<comment type="similarity">
    <text evidence="1">Belongs to the RUS1 family.</text>
</comment>
<keyword evidence="5" id="KW-1185">Reference proteome</keyword>